<keyword evidence="1" id="KW-0472">Membrane</keyword>
<comment type="caution">
    <text evidence="2">The sequence shown here is derived from an EMBL/GenBank/DDBJ whole genome shotgun (WGS) entry which is preliminary data.</text>
</comment>
<feature type="transmembrane region" description="Helical" evidence="1">
    <location>
        <begin position="68"/>
        <end position="84"/>
    </location>
</feature>
<evidence type="ECO:0000313" key="2">
    <source>
        <dbReference type="EMBL" id="PIR92567.1"/>
    </source>
</evidence>
<name>A0A2H0V0H6_9BACT</name>
<sequence>VPCFLDLAVVKFFLKKERTFFFGVLPSRSRAGGGTMRTKFWQNYFLGKGFAKTSADLFLNSDVANGKGGVWGGFFHLLLFLFWGNSRGQKTKNKFNIEPRVICYR</sequence>
<reference evidence="3" key="1">
    <citation type="submission" date="2017-09" db="EMBL/GenBank/DDBJ databases">
        <title>Depth-based differentiation of microbial function through sediment-hosted aquifers and enrichment of novel symbionts in the deep terrestrial subsurface.</title>
        <authorList>
            <person name="Probst A.J."/>
            <person name="Ladd B."/>
            <person name="Jarett J.K."/>
            <person name="Geller-Mcgrath D.E."/>
            <person name="Sieber C.M.K."/>
            <person name="Emerson J.B."/>
            <person name="Anantharaman K."/>
            <person name="Thomas B.C."/>
            <person name="Malmstrom R."/>
            <person name="Stieglmeier M."/>
            <person name="Klingl A."/>
            <person name="Woyke T."/>
            <person name="Ryan C.M."/>
            <person name="Banfield J.F."/>
        </authorList>
    </citation>
    <scope>NUCLEOTIDE SEQUENCE [LARGE SCALE GENOMIC DNA]</scope>
</reference>
<dbReference type="AlphaFoldDB" id="A0A2H0V0H6"/>
<keyword evidence="1" id="KW-0812">Transmembrane</keyword>
<evidence type="ECO:0000256" key="1">
    <source>
        <dbReference type="SAM" id="Phobius"/>
    </source>
</evidence>
<accession>A0A2H0V0H6</accession>
<organism evidence="2 3">
    <name type="scientific">Candidatus Falkowbacteria bacterium CG10_big_fil_rev_8_21_14_0_10_44_15</name>
    <dbReference type="NCBI Taxonomy" id="1974569"/>
    <lineage>
        <taxon>Bacteria</taxon>
        <taxon>Candidatus Falkowiibacteriota</taxon>
    </lineage>
</organism>
<gene>
    <name evidence="2" type="ORF">COU01_00955</name>
</gene>
<dbReference type="Proteomes" id="UP000228510">
    <property type="component" value="Unassembled WGS sequence"/>
</dbReference>
<protein>
    <submittedName>
        <fullName evidence="2">Uncharacterized protein</fullName>
    </submittedName>
</protein>
<feature type="non-terminal residue" evidence="2">
    <location>
        <position position="1"/>
    </location>
</feature>
<dbReference type="EMBL" id="PFAT01000017">
    <property type="protein sequence ID" value="PIR92567.1"/>
    <property type="molecule type" value="Genomic_DNA"/>
</dbReference>
<keyword evidence="1" id="KW-1133">Transmembrane helix</keyword>
<evidence type="ECO:0000313" key="3">
    <source>
        <dbReference type="Proteomes" id="UP000228510"/>
    </source>
</evidence>
<proteinExistence type="predicted"/>